<proteinExistence type="predicted"/>
<reference evidence="1 2" key="1">
    <citation type="submission" date="2019-04" db="EMBL/GenBank/DDBJ databases">
        <title>An improved genome assembly and genetic linkage map for asparagus bean, Vigna unguiculata ssp. sesquipedialis.</title>
        <authorList>
            <person name="Xia Q."/>
            <person name="Zhang R."/>
            <person name="Dong Y."/>
        </authorList>
    </citation>
    <scope>NUCLEOTIDE SEQUENCE [LARGE SCALE GENOMIC DNA]</scope>
    <source>
        <tissue evidence="1">Leaf</tissue>
    </source>
</reference>
<evidence type="ECO:0000313" key="2">
    <source>
        <dbReference type="Proteomes" id="UP000501690"/>
    </source>
</evidence>
<evidence type="ECO:0000313" key="1">
    <source>
        <dbReference type="EMBL" id="QCE03041.1"/>
    </source>
</evidence>
<organism evidence="1 2">
    <name type="scientific">Vigna unguiculata</name>
    <name type="common">Cowpea</name>
    <dbReference type="NCBI Taxonomy" id="3917"/>
    <lineage>
        <taxon>Eukaryota</taxon>
        <taxon>Viridiplantae</taxon>
        <taxon>Streptophyta</taxon>
        <taxon>Embryophyta</taxon>
        <taxon>Tracheophyta</taxon>
        <taxon>Spermatophyta</taxon>
        <taxon>Magnoliopsida</taxon>
        <taxon>eudicotyledons</taxon>
        <taxon>Gunneridae</taxon>
        <taxon>Pentapetalae</taxon>
        <taxon>rosids</taxon>
        <taxon>fabids</taxon>
        <taxon>Fabales</taxon>
        <taxon>Fabaceae</taxon>
        <taxon>Papilionoideae</taxon>
        <taxon>50 kb inversion clade</taxon>
        <taxon>NPAAA clade</taxon>
        <taxon>indigoferoid/millettioid clade</taxon>
        <taxon>Phaseoleae</taxon>
        <taxon>Vigna</taxon>
    </lineage>
</organism>
<protein>
    <submittedName>
        <fullName evidence="1">Uncharacterized protein</fullName>
    </submittedName>
</protein>
<dbReference type="Proteomes" id="UP000501690">
    <property type="component" value="Linkage Group LG8"/>
</dbReference>
<keyword evidence="2" id="KW-1185">Reference proteome</keyword>
<accession>A0A4D6MQW2</accession>
<name>A0A4D6MQW2_VIGUN</name>
<dbReference type="AlphaFoldDB" id="A0A4D6MQW2"/>
<sequence length="98" mass="10812">MVEHASQAGFFFLQRHATRSGDSAAAVAEVFDGGVDGAVMRESQAMFLQRRDSWWLSEARGKSGSQDKVTVMRLMASQQRLFASSLAAVSIFVIEVWL</sequence>
<gene>
    <name evidence="1" type="ORF">DEO72_LG8g1059</name>
</gene>
<dbReference type="EMBL" id="CP039352">
    <property type="protein sequence ID" value="QCE03041.1"/>
    <property type="molecule type" value="Genomic_DNA"/>
</dbReference>